<dbReference type="InterPro" id="IPR044068">
    <property type="entry name" value="CB"/>
</dbReference>
<dbReference type="NCBIfam" id="TIGR02249">
    <property type="entry name" value="integrase_gron"/>
    <property type="match status" value="1"/>
</dbReference>
<protein>
    <submittedName>
        <fullName evidence="9">Integron integrase</fullName>
    </submittedName>
</protein>
<dbReference type="InterPro" id="IPR011010">
    <property type="entry name" value="DNA_brk_join_enz"/>
</dbReference>
<evidence type="ECO:0000256" key="2">
    <source>
        <dbReference type="ARBA" id="ARBA00022908"/>
    </source>
</evidence>
<dbReference type="PROSITE" id="PS51898">
    <property type="entry name" value="TYR_RECOMBINASE"/>
    <property type="match status" value="1"/>
</dbReference>
<dbReference type="InterPro" id="IPR010998">
    <property type="entry name" value="Integrase_recombinase_N"/>
</dbReference>
<gene>
    <name evidence="9" type="ORF">K1X11_023400</name>
</gene>
<dbReference type="Pfam" id="PF00589">
    <property type="entry name" value="Phage_integrase"/>
    <property type="match status" value="1"/>
</dbReference>
<sequence>MNDEMLDFDEWKARLRAAAMPATRKRLFEQEIFALLRVCKQLRRRLSVGFMGWYVEAADQRDGEPREIRREALRWLVREARKEGVTKPGRGLFQAPPGGLPSEANEEPGGQVRSHAAPRPIRAHDLGETDWEQALVKAARERGHLWRTEETYRGWARRFARFLAPRTPWAATAEEVGAFLSQLAVREGLSQSSQKQALNALVFLMQEALHIQLEAIPFEYSKRKGCAVTILSWEELNRLWEELSETEQLMAELMYGSGIRLLELMRMRVKDLDLARGRLNVLAGKGDKDRVTLLPESLVGRLEARLERLRGLYAEDRAAGAPGVWLPEGLARKYPKAGEEWPWQWLWPSRKMSIDPASGVRRRHHVSDSAFQRSIKAAATRAAIDKRVTPHVLRHSFATHLLEGARISETCRISWGTRSSQRPNATCT</sequence>
<evidence type="ECO:0000259" key="8">
    <source>
        <dbReference type="PROSITE" id="PS51900"/>
    </source>
</evidence>
<evidence type="ECO:0000259" key="7">
    <source>
        <dbReference type="PROSITE" id="PS51898"/>
    </source>
</evidence>
<reference evidence="9 10" key="1">
    <citation type="submission" date="2021-08" db="EMBL/GenBank/DDBJ databases">
        <authorList>
            <person name="Zhang D."/>
            <person name="Zhang A."/>
            <person name="Wang L."/>
        </authorList>
    </citation>
    <scope>NUCLEOTIDE SEQUENCE [LARGE SCALE GENOMIC DNA]</scope>
    <source>
        <strain evidence="9 10">WL0086</strain>
    </source>
</reference>
<organism evidence="9 10">
    <name type="scientific">Actomonas aquatica</name>
    <dbReference type="NCBI Taxonomy" id="2866162"/>
    <lineage>
        <taxon>Bacteria</taxon>
        <taxon>Pseudomonadati</taxon>
        <taxon>Verrucomicrobiota</taxon>
        <taxon>Opitutia</taxon>
        <taxon>Opitutales</taxon>
        <taxon>Opitutaceae</taxon>
        <taxon>Actomonas</taxon>
    </lineage>
</organism>
<dbReference type="Pfam" id="PF13495">
    <property type="entry name" value="Phage_int_SAM_4"/>
    <property type="match status" value="1"/>
</dbReference>
<feature type="domain" description="Tyr recombinase" evidence="7">
    <location>
        <begin position="226"/>
        <end position="428"/>
    </location>
</feature>
<accession>A0ABZ1C850</accession>
<keyword evidence="10" id="KW-1185">Reference proteome</keyword>
<evidence type="ECO:0000256" key="5">
    <source>
        <dbReference type="PROSITE-ProRule" id="PRU01248"/>
    </source>
</evidence>
<dbReference type="EMBL" id="CP139781">
    <property type="protein sequence ID" value="WRQ87769.1"/>
    <property type="molecule type" value="Genomic_DNA"/>
</dbReference>
<dbReference type="RefSeq" id="WP_221030074.1">
    <property type="nucleotide sequence ID" value="NZ_CP139781.1"/>
</dbReference>
<dbReference type="InterPro" id="IPR050090">
    <property type="entry name" value="Tyrosine_recombinase_XerCD"/>
</dbReference>
<evidence type="ECO:0000313" key="10">
    <source>
        <dbReference type="Proteomes" id="UP000738431"/>
    </source>
</evidence>
<comment type="similarity">
    <text evidence="1">Belongs to the 'phage' integrase family.</text>
</comment>
<keyword evidence="4" id="KW-0233">DNA recombination</keyword>
<dbReference type="InterPro" id="IPR011946">
    <property type="entry name" value="Integrase_integron-type"/>
</dbReference>
<evidence type="ECO:0000256" key="1">
    <source>
        <dbReference type="ARBA" id="ARBA00008857"/>
    </source>
</evidence>
<evidence type="ECO:0000313" key="9">
    <source>
        <dbReference type="EMBL" id="WRQ87769.1"/>
    </source>
</evidence>
<proteinExistence type="inferred from homology"/>
<dbReference type="InterPro" id="IPR013762">
    <property type="entry name" value="Integrase-like_cat_sf"/>
</dbReference>
<dbReference type="Gene3D" id="1.10.150.130">
    <property type="match status" value="1"/>
</dbReference>
<evidence type="ECO:0000256" key="6">
    <source>
        <dbReference type="SAM" id="MobiDB-lite"/>
    </source>
</evidence>
<dbReference type="PANTHER" id="PTHR30349:SF64">
    <property type="entry name" value="PROPHAGE INTEGRASE INTD-RELATED"/>
    <property type="match status" value="1"/>
</dbReference>
<feature type="domain" description="Core-binding (CB)" evidence="8">
    <location>
        <begin position="126"/>
        <end position="209"/>
    </location>
</feature>
<dbReference type="InterPro" id="IPR004107">
    <property type="entry name" value="Integrase_SAM-like_N"/>
</dbReference>
<dbReference type="PANTHER" id="PTHR30349">
    <property type="entry name" value="PHAGE INTEGRASE-RELATED"/>
    <property type="match status" value="1"/>
</dbReference>
<name>A0ABZ1C850_9BACT</name>
<dbReference type="InterPro" id="IPR002104">
    <property type="entry name" value="Integrase_catalytic"/>
</dbReference>
<keyword evidence="2" id="KW-0229">DNA integration</keyword>
<dbReference type="Gene3D" id="1.10.443.10">
    <property type="entry name" value="Intergrase catalytic core"/>
    <property type="match status" value="1"/>
</dbReference>
<keyword evidence="3 5" id="KW-0238">DNA-binding</keyword>
<evidence type="ECO:0000256" key="4">
    <source>
        <dbReference type="ARBA" id="ARBA00023172"/>
    </source>
</evidence>
<reference evidence="9 10" key="2">
    <citation type="submission" date="2023-12" db="EMBL/GenBank/DDBJ databases">
        <title>Description of an unclassified Opitutus bacterium of Verrucomicrobiota.</title>
        <authorList>
            <person name="Zhang D.-F."/>
        </authorList>
    </citation>
    <scope>NUCLEOTIDE SEQUENCE [LARGE SCALE GENOMIC DNA]</scope>
    <source>
        <strain evidence="9 10">WL0086</strain>
    </source>
</reference>
<dbReference type="Proteomes" id="UP000738431">
    <property type="component" value="Chromosome"/>
</dbReference>
<dbReference type="PROSITE" id="PS51900">
    <property type="entry name" value="CB"/>
    <property type="match status" value="1"/>
</dbReference>
<evidence type="ECO:0000256" key="3">
    <source>
        <dbReference type="ARBA" id="ARBA00023125"/>
    </source>
</evidence>
<dbReference type="SUPFAM" id="SSF56349">
    <property type="entry name" value="DNA breaking-rejoining enzymes"/>
    <property type="match status" value="1"/>
</dbReference>
<feature type="region of interest" description="Disordered" evidence="6">
    <location>
        <begin position="86"/>
        <end position="117"/>
    </location>
</feature>